<dbReference type="AlphaFoldDB" id="A0AAU7KEJ3"/>
<dbReference type="SUPFAM" id="SSF50346">
    <property type="entry name" value="PRC-barrel domain"/>
    <property type="match status" value="1"/>
</dbReference>
<dbReference type="EMBL" id="CP098827">
    <property type="protein sequence ID" value="XBO70091.1"/>
    <property type="molecule type" value="Genomic_DNA"/>
</dbReference>
<dbReference type="InterPro" id="IPR011033">
    <property type="entry name" value="PRC_barrel-like_sf"/>
</dbReference>
<evidence type="ECO:0000256" key="1">
    <source>
        <dbReference type="SAM" id="SignalP"/>
    </source>
</evidence>
<sequence length="200" mass="21242">MIRKNLLTTAIASTVFAGTMAVGTNAFAEQNTAQNNGAGNQQQAQGLYSADELMDADVFAKGSSEDEVGEVEDILLDNDMKVRAIVVEAGDLLDLGGSEYVVETGNFTVQTANGDSLDNIEYSVHLDMTQDEVSQLPEYTDTWWNQTKSSVQQAWMDTKEGAQSAWQTTKSATANALTSAGNAIEGAGDNAQDAAQDATN</sequence>
<protein>
    <submittedName>
        <fullName evidence="2">PRC-barrel domain containing protein</fullName>
    </submittedName>
</protein>
<name>A0AAU7KEJ3_9GAMM</name>
<reference evidence="2" key="1">
    <citation type="submission" date="2022-06" db="EMBL/GenBank/DDBJ databases">
        <title>A novel DMS-producing enzyme.</title>
        <authorList>
            <person name="Zhang Y."/>
        </authorList>
    </citation>
    <scope>NUCLEOTIDE SEQUENCE</scope>
    <source>
        <strain evidence="2">RT37</strain>
    </source>
</reference>
<gene>
    <name evidence="2" type="ORF">NFG58_15895</name>
</gene>
<proteinExistence type="predicted"/>
<dbReference type="Gene3D" id="2.30.30.240">
    <property type="entry name" value="PRC-barrel domain"/>
    <property type="match status" value="1"/>
</dbReference>
<feature type="chain" id="PRO_5043941389" evidence="1">
    <location>
        <begin position="29"/>
        <end position="200"/>
    </location>
</feature>
<feature type="signal peptide" evidence="1">
    <location>
        <begin position="1"/>
        <end position="28"/>
    </location>
</feature>
<evidence type="ECO:0000313" key="2">
    <source>
        <dbReference type="EMBL" id="XBO70091.1"/>
    </source>
</evidence>
<dbReference type="RefSeq" id="WP_052704314.1">
    <property type="nucleotide sequence ID" value="NZ_CP098827.1"/>
</dbReference>
<organism evidence="2">
    <name type="scientific">Halomonas sp. RT37</name>
    <dbReference type="NCBI Taxonomy" id="2950872"/>
    <lineage>
        <taxon>Bacteria</taxon>
        <taxon>Pseudomonadati</taxon>
        <taxon>Pseudomonadota</taxon>
        <taxon>Gammaproteobacteria</taxon>
        <taxon>Oceanospirillales</taxon>
        <taxon>Halomonadaceae</taxon>
        <taxon>Halomonas</taxon>
    </lineage>
</organism>
<keyword evidence="1" id="KW-0732">Signal</keyword>
<accession>A0AAU7KEJ3</accession>